<sequence length="120" mass="13393">MDVEKDHRTMNDMNETFQSKMHAKQGELETFIKTEIEIDDYSESTMDDATAKTNVDVISELSSAEHNNFDMPFFIKTEPGVDVISESAIDNTAAKFSIDVISESAMDNTTVNTSIDVISE</sequence>
<proteinExistence type="predicted"/>
<comment type="caution">
    <text evidence="1">The sequence shown here is derived from an EMBL/GenBank/DDBJ whole genome shotgun (WGS) entry which is preliminary data.</text>
</comment>
<feature type="non-terminal residue" evidence="1">
    <location>
        <position position="120"/>
    </location>
</feature>
<dbReference type="EMBL" id="CAIIXF020000004">
    <property type="protein sequence ID" value="CAH1782248.1"/>
    <property type="molecule type" value="Genomic_DNA"/>
</dbReference>
<dbReference type="AlphaFoldDB" id="A0A8S4NNF4"/>
<dbReference type="Proteomes" id="UP000749559">
    <property type="component" value="Unassembled WGS sequence"/>
</dbReference>
<keyword evidence="2" id="KW-1185">Reference proteome</keyword>
<evidence type="ECO:0000313" key="1">
    <source>
        <dbReference type="EMBL" id="CAH1782248.1"/>
    </source>
</evidence>
<name>A0A8S4NNF4_OWEFU</name>
<reference evidence="1" key="1">
    <citation type="submission" date="2022-03" db="EMBL/GenBank/DDBJ databases">
        <authorList>
            <person name="Martin C."/>
        </authorList>
    </citation>
    <scope>NUCLEOTIDE SEQUENCE</scope>
</reference>
<gene>
    <name evidence="1" type="ORF">OFUS_LOCUS8716</name>
</gene>
<protein>
    <submittedName>
        <fullName evidence="1">Uncharacterized protein</fullName>
    </submittedName>
</protein>
<organism evidence="1 2">
    <name type="scientific">Owenia fusiformis</name>
    <name type="common">Polychaete worm</name>
    <dbReference type="NCBI Taxonomy" id="6347"/>
    <lineage>
        <taxon>Eukaryota</taxon>
        <taxon>Metazoa</taxon>
        <taxon>Spiralia</taxon>
        <taxon>Lophotrochozoa</taxon>
        <taxon>Annelida</taxon>
        <taxon>Polychaeta</taxon>
        <taxon>Sedentaria</taxon>
        <taxon>Canalipalpata</taxon>
        <taxon>Sabellida</taxon>
        <taxon>Oweniida</taxon>
        <taxon>Oweniidae</taxon>
        <taxon>Owenia</taxon>
    </lineage>
</organism>
<evidence type="ECO:0000313" key="2">
    <source>
        <dbReference type="Proteomes" id="UP000749559"/>
    </source>
</evidence>
<accession>A0A8S4NNF4</accession>